<reference evidence="2" key="1">
    <citation type="submission" date="2023-07" db="EMBL/GenBank/DDBJ databases">
        <authorList>
            <consortium name="AG Swart"/>
            <person name="Singh M."/>
            <person name="Singh A."/>
            <person name="Seah K."/>
            <person name="Emmerich C."/>
        </authorList>
    </citation>
    <scope>NUCLEOTIDE SEQUENCE</scope>
    <source>
        <strain evidence="2">DP1</strain>
    </source>
</reference>
<name>A0AAD1XWL5_EUPCR</name>
<keyword evidence="3" id="KW-1185">Reference proteome</keyword>
<evidence type="ECO:0000256" key="1">
    <source>
        <dbReference type="SAM" id="MobiDB-lite"/>
    </source>
</evidence>
<feature type="compositionally biased region" description="Basic and acidic residues" evidence="1">
    <location>
        <begin position="17"/>
        <end position="39"/>
    </location>
</feature>
<protein>
    <submittedName>
        <fullName evidence="2">Uncharacterized protein</fullName>
    </submittedName>
</protein>
<accession>A0AAD1XWL5</accession>
<feature type="compositionally biased region" description="Polar residues" evidence="1">
    <location>
        <begin position="63"/>
        <end position="73"/>
    </location>
</feature>
<organism evidence="2 3">
    <name type="scientific">Euplotes crassus</name>
    <dbReference type="NCBI Taxonomy" id="5936"/>
    <lineage>
        <taxon>Eukaryota</taxon>
        <taxon>Sar</taxon>
        <taxon>Alveolata</taxon>
        <taxon>Ciliophora</taxon>
        <taxon>Intramacronucleata</taxon>
        <taxon>Spirotrichea</taxon>
        <taxon>Hypotrichia</taxon>
        <taxon>Euplotida</taxon>
        <taxon>Euplotidae</taxon>
        <taxon>Moneuplotes</taxon>
    </lineage>
</organism>
<feature type="compositionally biased region" description="Basic and acidic residues" evidence="1">
    <location>
        <begin position="80"/>
        <end position="100"/>
    </location>
</feature>
<gene>
    <name evidence="2" type="ORF">ECRASSUSDP1_LOCUS21786</name>
</gene>
<comment type="caution">
    <text evidence="2">The sequence shown here is derived from an EMBL/GenBank/DDBJ whole genome shotgun (WGS) entry which is preliminary data.</text>
</comment>
<feature type="compositionally biased region" description="Basic residues" evidence="1">
    <location>
        <begin position="116"/>
        <end position="134"/>
    </location>
</feature>
<sequence length="150" mass="17553">MNNVFKMKFMKRSLEKKKLKDINSGKIPDDAKEAEESTKGQKKAYMWNKDSSDSDSSDDDTQFGLSRFTQSHSTCKRTFGKKEEVKHELNDIEESLKETKSVSNRFLLQDKSSKGTSHRHTNQHDSNKKRKRKNDKNSNSNVFKRFRVKE</sequence>
<proteinExistence type="predicted"/>
<feature type="region of interest" description="Disordered" evidence="1">
    <location>
        <begin position="17"/>
        <end position="150"/>
    </location>
</feature>
<evidence type="ECO:0000313" key="3">
    <source>
        <dbReference type="Proteomes" id="UP001295684"/>
    </source>
</evidence>
<dbReference type="AlphaFoldDB" id="A0AAD1XWL5"/>
<dbReference type="EMBL" id="CAMPGE010022304">
    <property type="protein sequence ID" value="CAI2380352.1"/>
    <property type="molecule type" value="Genomic_DNA"/>
</dbReference>
<evidence type="ECO:0000313" key="2">
    <source>
        <dbReference type="EMBL" id="CAI2380352.1"/>
    </source>
</evidence>
<dbReference type="Proteomes" id="UP001295684">
    <property type="component" value="Unassembled WGS sequence"/>
</dbReference>